<dbReference type="Pfam" id="PF21748">
    <property type="entry name" value="UPF0150"/>
    <property type="match status" value="1"/>
</dbReference>
<evidence type="ECO:0000313" key="1">
    <source>
        <dbReference type="EMBL" id="WWX25940.1"/>
    </source>
</evidence>
<dbReference type="InterPro" id="IPR049389">
    <property type="entry name" value="TTHA0281-like"/>
</dbReference>
<accession>A0ABZ2J4Z4</accession>
<dbReference type="RefSeq" id="WP_338738604.1">
    <property type="nucleotide sequence ID" value="NZ_CP146612.1"/>
</dbReference>
<dbReference type="InterPro" id="IPR035069">
    <property type="entry name" value="TTHA1013/TTHA0281-like"/>
</dbReference>
<dbReference type="Proteomes" id="UP001375370">
    <property type="component" value="Chromosome"/>
</dbReference>
<dbReference type="Gene3D" id="3.30.160.250">
    <property type="match status" value="1"/>
</dbReference>
<gene>
    <name evidence="1" type="ORF">V8247_02950</name>
</gene>
<organism evidence="1 2">
    <name type="scientific">Candidatus Dehalogenimonas loeffleri</name>
    <dbReference type="NCBI Taxonomy" id="3127115"/>
    <lineage>
        <taxon>Bacteria</taxon>
        <taxon>Bacillati</taxon>
        <taxon>Chloroflexota</taxon>
        <taxon>Dehalococcoidia</taxon>
        <taxon>Dehalococcoidales</taxon>
        <taxon>Dehalococcoidaceae</taxon>
        <taxon>Dehalogenimonas</taxon>
    </lineage>
</organism>
<evidence type="ECO:0000313" key="2">
    <source>
        <dbReference type="Proteomes" id="UP001375370"/>
    </source>
</evidence>
<proteinExistence type="predicted"/>
<reference evidence="1 2" key="1">
    <citation type="submission" date="2024-03" db="EMBL/GenBank/DDBJ databases">
        <title>A Dehalogenimonas Isolated from Estuarine Sediments Dihaloeliminates Chlorinated Alkanes.</title>
        <authorList>
            <person name="Yang Y."/>
            <person name="Wang H."/>
        </authorList>
    </citation>
    <scope>NUCLEOTIDE SEQUENCE [LARGE SCALE GENOMIC DNA]</scope>
    <source>
        <strain evidence="1 2">W</strain>
    </source>
</reference>
<name>A0ABZ2J4Z4_9CHLR</name>
<keyword evidence="2" id="KW-1185">Reference proteome</keyword>
<dbReference type="SUPFAM" id="SSF143100">
    <property type="entry name" value="TTHA1013/TTHA0281-like"/>
    <property type="match status" value="1"/>
</dbReference>
<sequence>MIREYIEAALQRAKYEIIEDAEPYYGEIPELPGVWATGANLEACRRNLADAVDAWVVFRLSQGMDIPALGKTRLKIPRRLKAGV</sequence>
<dbReference type="EMBL" id="CP146612">
    <property type="protein sequence ID" value="WWX25940.1"/>
    <property type="molecule type" value="Genomic_DNA"/>
</dbReference>
<protein>
    <submittedName>
        <fullName evidence="1">Type II toxin-antitoxin system HicB family antitoxin</fullName>
    </submittedName>
</protein>